<dbReference type="AlphaFoldDB" id="A0AA39X1G8"/>
<evidence type="ECO:0000313" key="10">
    <source>
        <dbReference type="Proteomes" id="UP001174934"/>
    </source>
</evidence>
<dbReference type="SUPFAM" id="SSF48264">
    <property type="entry name" value="Cytochrome P450"/>
    <property type="match status" value="1"/>
</dbReference>
<evidence type="ECO:0000256" key="6">
    <source>
        <dbReference type="ARBA" id="ARBA00023033"/>
    </source>
</evidence>
<keyword evidence="10" id="KW-1185">Reference proteome</keyword>
<evidence type="ECO:0000256" key="2">
    <source>
        <dbReference type="ARBA" id="ARBA00010617"/>
    </source>
</evidence>
<proteinExistence type="inferred from homology"/>
<sequence>MAASPPASYASASATPQDTIPHEHHLQAITQAWQHLHSSHPAIVSTAAIILAFALLLPLLYWLALPKPLPGIPYNKASARRLLGDVPALTHHMTQDQGTFASYLANTLVSLNAPLVQVFIRPLSRPLLVLGDFRESQDVLGHRGKDFDRSSSLGDLVRGIGPDHHVLLKTNDAWKAQRRLIQDLMTPSFLNRIAGPAMHQSMLVLLDLWREKARIAAGRPWDARHDINWETLDAVHAFSYGADFGHSASKPTLDVVRALDAQAVKKLRSGGGPDEPVVFPEGKVDELAEASMTLMHTCTEVQGSPVPNLKWKYIMRKPRVRRATAVKERIMREEVESAVASVERDKGQKVKSAADQMVVREKKVAEREGRKPDYFSRAMMDELFGFVVAGHDTTSTTMLWSVKILAENQSAQTELRDLLRASYTAAWSEGRDPSIEDITGTPIPYLDAFLEELMRCANTVPIVDREALVDTELLGYHIPKGTVISCLASGPSLTAPPFEIAESKRHQTQGSGKEGAKRVSWDPSDATLFKPERWLVDGKFDPLAGPQLAFGLGTRQCYGKRLAYLKLRIGIVLLVWDFEVLRCPEALSSFWPTQLMSSEPKDCYLRLREIVRDGR</sequence>
<dbReference type="InterPro" id="IPR050121">
    <property type="entry name" value="Cytochrome_P450_monoxygenase"/>
</dbReference>
<keyword evidence="8" id="KW-0812">Transmembrane</keyword>
<evidence type="ECO:0000256" key="5">
    <source>
        <dbReference type="ARBA" id="ARBA00023004"/>
    </source>
</evidence>
<dbReference type="PANTHER" id="PTHR24305:SF232">
    <property type="entry name" value="P450, PUTATIVE (EUROFUNG)-RELATED"/>
    <property type="match status" value="1"/>
</dbReference>
<reference evidence="9" key="1">
    <citation type="submission" date="2023-06" db="EMBL/GenBank/DDBJ databases">
        <title>Genome-scale phylogeny and comparative genomics of the fungal order Sordariales.</title>
        <authorList>
            <consortium name="Lawrence Berkeley National Laboratory"/>
            <person name="Hensen N."/>
            <person name="Bonometti L."/>
            <person name="Westerberg I."/>
            <person name="Brannstrom I.O."/>
            <person name="Guillou S."/>
            <person name="Cros-Aarteil S."/>
            <person name="Calhoun S."/>
            <person name="Haridas S."/>
            <person name="Kuo A."/>
            <person name="Mondo S."/>
            <person name="Pangilinan J."/>
            <person name="Riley R."/>
            <person name="LaButti K."/>
            <person name="Andreopoulos B."/>
            <person name="Lipzen A."/>
            <person name="Chen C."/>
            <person name="Yanf M."/>
            <person name="Daum C."/>
            <person name="Ng V."/>
            <person name="Clum A."/>
            <person name="Steindorff A."/>
            <person name="Ohm R."/>
            <person name="Martin F."/>
            <person name="Silar P."/>
            <person name="Natvig D."/>
            <person name="Lalanne C."/>
            <person name="Gautier V."/>
            <person name="Ament-velasquez S.L."/>
            <person name="Kruys A."/>
            <person name="Hutchinson M.I."/>
            <person name="Powell A.J."/>
            <person name="Barry K."/>
            <person name="Miller A.N."/>
            <person name="Grigoriev I.V."/>
            <person name="Debuchy R."/>
            <person name="Gladieux P."/>
            <person name="Thoren M.H."/>
            <person name="Johannesson H."/>
        </authorList>
    </citation>
    <scope>NUCLEOTIDE SEQUENCE</scope>
    <source>
        <strain evidence="9">SMH3391-2</strain>
    </source>
</reference>
<name>A0AA39X1G8_9PEZI</name>
<keyword evidence="3 7" id="KW-0349">Heme</keyword>
<feature type="transmembrane region" description="Helical" evidence="8">
    <location>
        <begin position="42"/>
        <end position="64"/>
    </location>
</feature>
<dbReference type="Pfam" id="PF00067">
    <property type="entry name" value="p450"/>
    <property type="match status" value="2"/>
</dbReference>
<dbReference type="GO" id="GO:0016705">
    <property type="term" value="F:oxidoreductase activity, acting on paired donors, with incorporation or reduction of molecular oxygen"/>
    <property type="evidence" value="ECO:0007669"/>
    <property type="project" value="InterPro"/>
</dbReference>
<dbReference type="InterPro" id="IPR002403">
    <property type="entry name" value="Cyt_P450_E_grp-IV"/>
</dbReference>
<keyword evidence="6 9" id="KW-0503">Monooxygenase</keyword>
<evidence type="ECO:0000256" key="7">
    <source>
        <dbReference type="PIRSR" id="PIRSR602403-1"/>
    </source>
</evidence>
<comment type="caution">
    <text evidence="9">The sequence shown here is derived from an EMBL/GenBank/DDBJ whole genome shotgun (WGS) entry which is preliminary data.</text>
</comment>
<keyword evidence="5 7" id="KW-0408">Iron</keyword>
<keyword evidence="6 9" id="KW-0560">Oxidoreductase</keyword>
<organism evidence="9 10">
    <name type="scientific">Bombardia bombarda</name>
    <dbReference type="NCBI Taxonomy" id="252184"/>
    <lineage>
        <taxon>Eukaryota</taxon>
        <taxon>Fungi</taxon>
        <taxon>Dikarya</taxon>
        <taxon>Ascomycota</taxon>
        <taxon>Pezizomycotina</taxon>
        <taxon>Sordariomycetes</taxon>
        <taxon>Sordariomycetidae</taxon>
        <taxon>Sordariales</taxon>
        <taxon>Lasiosphaeriaceae</taxon>
        <taxon>Bombardia</taxon>
    </lineage>
</organism>
<dbReference type="EMBL" id="JAULSR010000003">
    <property type="protein sequence ID" value="KAK0625510.1"/>
    <property type="molecule type" value="Genomic_DNA"/>
</dbReference>
<feature type="binding site" description="axial binding residue" evidence="7">
    <location>
        <position position="557"/>
    </location>
    <ligand>
        <name>heme</name>
        <dbReference type="ChEBI" id="CHEBI:30413"/>
    </ligand>
    <ligandPart>
        <name>Fe</name>
        <dbReference type="ChEBI" id="CHEBI:18248"/>
    </ligandPart>
</feature>
<comment type="similarity">
    <text evidence="2">Belongs to the cytochrome P450 family.</text>
</comment>
<evidence type="ECO:0000256" key="4">
    <source>
        <dbReference type="ARBA" id="ARBA00022723"/>
    </source>
</evidence>
<dbReference type="PANTHER" id="PTHR24305">
    <property type="entry name" value="CYTOCHROME P450"/>
    <property type="match status" value="1"/>
</dbReference>
<dbReference type="InterPro" id="IPR001128">
    <property type="entry name" value="Cyt_P450"/>
</dbReference>
<evidence type="ECO:0000256" key="8">
    <source>
        <dbReference type="SAM" id="Phobius"/>
    </source>
</evidence>
<dbReference type="GO" id="GO:0004497">
    <property type="term" value="F:monooxygenase activity"/>
    <property type="evidence" value="ECO:0007669"/>
    <property type="project" value="UniProtKB-KW"/>
</dbReference>
<dbReference type="InterPro" id="IPR036396">
    <property type="entry name" value="Cyt_P450_sf"/>
</dbReference>
<keyword evidence="8" id="KW-0472">Membrane</keyword>
<evidence type="ECO:0000256" key="3">
    <source>
        <dbReference type="ARBA" id="ARBA00022617"/>
    </source>
</evidence>
<keyword evidence="8" id="KW-1133">Transmembrane helix</keyword>
<dbReference type="Proteomes" id="UP001174934">
    <property type="component" value="Unassembled WGS sequence"/>
</dbReference>
<dbReference type="GO" id="GO:0005506">
    <property type="term" value="F:iron ion binding"/>
    <property type="evidence" value="ECO:0007669"/>
    <property type="project" value="InterPro"/>
</dbReference>
<gene>
    <name evidence="9" type="ORF">B0T17DRAFT_532968</name>
</gene>
<evidence type="ECO:0000256" key="1">
    <source>
        <dbReference type="ARBA" id="ARBA00001971"/>
    </source>
</evidence>
<keyword evidence="4 7" id="KW-0479">Metal-binding</keyword>
<protein>
    <submittedName>
        <fullName evidence="9">Cytochrome P450 monooxygenase</fullName>
    </submittedName>
</protein>
<dbReference type="PRINTS" id="PR00465">
    <property type="entry name" value="EP450IV"/>
</dbReference>
<dbReference type="Gene3D" id="1.10.630.10">
    <property type="entry name" value="Cytochrome P450"/>
    <property type="match status" value="1"/>
</dbReference>
<dbReference type="GO" id="GO:0020037">
    <property type="term" value="F:heme binding"/>
    <property type="evidence" value="ECO:0007669"/>
    <property type="project" value="InterPro"/>
</dbReference>
<accession>A0AA39X1G8</accession>
<evidence type="ECO:0000313" key="9">
    <source>
        <dbReference type="EMBL" id="KAK0625510.1"/>
    </source>
</evidence>
<comment type="cofactor">
    <cofactor evidence="1 7">
        <name>heme</name>
        <dbReference type="ChEBI" id="CHEBI:30413"/>
    </cofactor>
</comment>
<dbReference type="PRINTS" id="PR00385">
    <property type="entry name" value="P450"/>
</dbReference>